<feature type="non-terminal residue" evidence="1">
    <location>
        <position position="1"/>
    </location>
</feature>
<proteinExistence type="predicted"/>
<name>A0AAN5I9L7_9BILA</name>
<evidence type="ECO:0000313" key="1">
    <source>
        <dbReference type="EMBL" id="GMR56549.1"/>
    </source>
</evidence>
<comment type="caution">
    <text evidence="1">The sequence shown here is derived from an EMBL/GenBank/DDBJ whole genome shotgun (WGS) entry which is preliminary data.</text>
</comment>
<dbReference type="AlphaFoldDB" id="A0AAN5I9L7"/>
<sequence length="126" mass="13680">GNTVIRDTAIPYATVFVQIEEDSSLHLVPDPQLLNGSDLYWQSSGSPISEYQCFLTCSEQDPNVVVDPNGRDLLMIGIDDTSAAQRLFVSNGSKTISVQLKITKKPITATDVSTALTWIGIIGGYF</sequence>
<protein>
    <submittedName>
        <fullName evidence="1">Uncharacterized protein</fullName>
    </submittedName>
</protein>
<dbReference type="Proteomes" id="UP001328107">
    <property type="component" value="Unassembled WGS sequence"/>
</dbReference>
<dbReference type="EMBL" id="BTRK01000006">
    <property type="protein sequence ID" value="GMR56549.1"/>
    <property type="molecule type" value="Genomic_DNA"/>
</dbReference>
<keyword evidence="2" id="KW-1185">Reference proteome</keyword>
<evidence type="ECO:0000313" key="2">
    <source>
        <dbReference type="Proteomes" id="UP001328107"/>
    </source>
</evidence>
<reference evidence="2" key="1">
    <citation type="submission" date="2022-10" db="EMBL/GenBank/DDBJ databases">
        <title>Genome assembly of Pristionchus species.</title>
        <authorList>
            <person name="Yoshida K."/>
            <person name="Sommer R.J."/>
        </authorList>
    </citation>
    <scope>NUCLEOTIDE SEQUENCE [LARGE SCALE GENOMIC DNA]</scope>
    <source>
        <strain evidence="2">RS5460</strain>
    </source>
</reference>
<accession>A0AAN5I9L7</accession>
<gene>
    <name evidence="1" type="ORF">PMAYCL1PPCAC_26744</name>
</gene>
<organism evidence="1 2">
    <name type="scientific">Pristionchus mayeri</name>
    <dbReference type="NCBI Taxonomy" id="1317129"/>
    <lineage>
        <taxon>Eukaryota</taxon>
        <taxon>Metazoa</taxon>
        <taxon>Ecdysozoa</taxon>
        <taxon>Nematoda</taxon>
        <taxon>Chromadorea</taxon>
        <taxon>Rhabditida</taxon>
        <taxon>Rhabditina</taxon>
        <taxon>Diplogasteromorpha</taxon>
        <taxon>Diplogasteroidea</taxon>
        <taxon>Neodiplogasteridae</taxon>
        <taxon>Pristionchus</taxon>
    </lineage>
</organism>
<feature type="non-terminal residue" evidence="1">
    <location>
        <position position="126"/>
    </location>
</feature>